<dbReference type="Proteomes" id="UP000240883">
    <property type="component" value="Unassembled WGS sequence"/>
</dbReference>
<organism evidence="1 2">
    <name type="scientific">Corynespora cassiicola Philippines</name>
    <dbReference type="NCBI Taxonomy" id="1448308"/>
    <lineage>
        <taxon>Eukaryota</taxon>
        <taxon>Fungi</taxon>
        <taxon>Dikarya</taxon>
        <taxon>Ascomycota</taxon>
        <taxon>Pezizomycotina</taxon>
        <taxon>Dothideomycetes</taxon>
        <taxon>Pleosporomycetidae</taxon>
        <taxon>Pleosporales</taxon>
        <taxon>Corynesporascaceae</taxon>
        <taxon>Corynespora</taxon>
    </lineage>
</organism>
<dbReference type="EMBL" id="KZ678128">
    <property type="protein sequence ID" value="PSN74976.1"/>
    <property type="molecule type" value="Genomic_DNA"/>
</dbReference>
<gene>
    <name evidence="1" type="ORF">BS50DRAFT_28638</name>
</gene>
<reference evidence="1 2" key="1">
    <citation type="journal article" date="2018" name="Front. Microbiol.">
        <title>Genome-Wide Analysis of Corynespora cassiicola Leaf Fall Disease Putative Effectors.</title>
        <authorList>
            <person name="Lopez D."/>
            <person name="Ribeiro S."/>
            <person name="Label P."/>
            <person name="Fumanal B."/>
            <person name="Venisse J.S."/>
            <person name="Kohler A."/>
            <person name="de Oliveira R.R."/>
            <person name="Labutti K."/>
            <person name="Lipzen A."/>
            <person name="Lail K."/>
            <person name="Bauer D."/>
            <person name="Ohm R.A."/>
            <person name="Barry K.W."/>
            <person name="Spatafora J."/>
            <person name="Grigoriev I.V."/>
            <person name="Martin F.M."/>
            <person name="Pujade-Renaud V."/>
        </authorList>
    </citation>
    <scope>NUCLEOTIDE SEQUENCE [LARGE SCALE GENOMIC DNA]</scope>
    <source>
        <strain evidence="1 2">Philippines</strain>
    </source>
</reference>
<evidence type="ECO:0000313" key="1">
    <source>
        <dbReference type="EMBL" id="PSN74976.1"/>
    </source>
</evidence>
<protein>
    <submittedName>
        <fullName evidence="1">Uncharacterized protein</fullName>
    </submittedName>
</protein>
<evidence type="ECO:0000313" key="2">
    <source>
        <dbReference type="Proteomes" id="UP000240883"/>
    </source>
</evidence>
<sequence>MRCICLPTLSTSHAFRAAQNKAGQRRPLLNARAALAPSRAHRAEIACPSPSPSSTLSRWPHAVGGLRGGHGRQAKGVRFSFQRVGPENTNARPGKHMTNLFTRLTLTTALCTLRSAPCTQSAARHPAAAFLPARLPAMPSCCAAGFTQRRLCG</sequence>
<proteinExistence type="predicted"/>
<name>A0A2T2PBQ6_CORCC</name>
<dbReference type="AlphaFoldDB" id="A0A2T2PBQ6"/>
<accession>A0A2T2PBQ6</accession>
<keyword evidence="2" id="KW-1185">Reference proteome</keyword>